<dbReference type="EMBL" id="KN840480">
    <property type="protein sequence ID" value="KIP08432.1"/>
    <property type="molecule type" value="Genomic_DNA"/>
</dbReference>
<evidence type="ECO:0000313" key="2">
    <source>
        <dbReference type="EMBL" id="KIP08432.1"/>
    </source>
</evidence>
<evidence type="ECO:0000313" key="3">
    <source>
        <dbReference type="Proteomes" id="UP000053257"/>
    </source>
</evidence>
<reference evidence="2 3" key="1">
    <citation type="journal article" date="2014" name="PLoS Genet.">
        <title>Analysis of the Phlebiopsis gigantea genome, transcriptome and secretome provides insight into its pioneer colonization strategies of wood.</title>
        <authorList>
            <person name="Hori C."/>
            <person name="Ishida T."/>
            <person name="Igarashi K."/>
            <person name="Samejima M."/>
            <person name="Suzuki H."/>
            <person name="Master E."/>
            <person name="Ferreira P."/>
            <person name="Ruiz-Duenas F.J."/>
            <person name="Held B."/>
            <person name="Canessa P."/>
            <person name="Larrondo L.F."/>
            <person name="Schmoll M."/>
            <person name="Druzhinina I.S."/>
            <person name="Kubicek C.P."/>
            <person name="Gaskell J.A."/>
            <person name="Kersten P."/>
            <person name="St John F."/>
            <person name="Glasner J."/>
            <person name="Sabat G."/>
            <person name="Splinter BonDurant S."/>
            <person name="Syed K."/>
            <person name="Yadav J."/>
            <person name="Mgbeahuruike A.C."/>
            <person name="Kovalchuk A."/>
            <person name="Asiegbu F.O."/>
            <person name="Lackner G."/>
            <person name="Hoffmeister D."/>
            <person name="Rencoret J."/>
            <person name="Gutierrez A."/>
            <person name="Sun H."/>
            <person name="Lindquist E."/>
            <person name="Barry K."/>
            <person name="Riley R."/>
            <person name="Grigoriev I.V."/>
            <person name="Henrissat B."/>
            <person name="Kues U."/>
            <person name="Berka R.M."/>
            <person name="Martinez A.T."/>
            <person name="Covert S.F."/>
            <person name="Blanchette R.A."/>
            <person name="Cullen D."/>
        </authorList>
    </citation>
    <scope>NUCLEOTIDE SEQUENCE [LARGE SCALE GENOMIC DNA]</scope>
    <source>
        <strain evidence="2 3">11061_1 CR5-6</strain>
    </source>
</reference>
<gene>
    <name evidence="2" type="ORF">PHLGIDRAFT_381671</name>
</gene>
<accession>A0A0C3S9M1</accession>
<dbReference type="HOGENOM" id="CLU_2062334_0_0_1"/>
<feature type="region of interest" description="Disordered" evidence="1">
    <location>
        <begin position="74"/>
        <end position="105"/>
    </location>
</feature>
<name>A0A0C3S9M1_PHLG1</name>
<protein>
    <submittedName>
        <fullName evidence="2">Uncharacterized protein</fullName>
    </submittedName>
</protein>
<evidence type="ECO:0000256" key="1">
    <source>
        <dbReference type="SAM" id="MobiDB-lite"/>
    </source>
</evidence>
<keyword evidence="3" id="KW-1185">Reference proteome</keyword>
<sequence>MCNSPIIPSPQSICVNAVPDCQAKGSSTVSLEDDWMTVRMAKKPPLAMNVPPSKASSTLYRWYPRGRGRLTTVSRVSPMPSIRPGSPIPANTRPSPSQPPVASPRARRLVRFLLGRAKA</sequence>
<dbReference type="AlphaFoldDB" id="A0A0C3S9M1"/>
<proteinExistence type="predicted"/>
<dbReference type="Proteomes" id="UP000053257">
    <property type="component" value="Unassembled WGS sequence"/>
</dbReference>
<organism evidence="2 3">
    <name type="scientific">Phlebiopsis gigantea (strain 11061_1 CR5-6)</name>
    <name type="common">White-rot fungus</name>
    <name type="synonym">Peniophora gigantea</name>
    <dbReference type="NCBI Taxonomy" id="745531"/>
    <lineage>
        <taxon>Eukaryota</taxon>
        <taxon>Fungi</taxon>
        <taxon>Dikarya</taxon>
        <taxon>Basidiomycota</taxon>
        <taxon>Agaricomycotina</taxon>
        <taxon>Agaricomycetes</taxon>
        <taxon>Polyporales</taxon>
        <taxon>Phanerochaetaceae</taxon>
        <taxon>Phlebiopsis</taxon>
    </lineage>
</organism>